<protein>
    <submittedName>
        <fullName evidence="3">Uncharacterized protein</fullName>
    </submittedName>
</protein>
<evidence type="ECO:0000313" key="9">
    <source>
        <dbReference type="Proteomes" id="UP000663887"/>
    </source>
</evidence>
<gene>
    <name evidence="5" type="ORF">BYL167_LOCUS7073</name>
    <name evidence="2" type="ORF">CJN711_LOCUS32449</name>
    <name evidence="6" type="ORF">OVN521_LOCUS26755</name>
    <name evidence="7" type="ORF">UXM345_LOCUS28788</name>
    <name evidence="4" type="ORF">WKI299_LOCUS22498</name>
    <name evidence="3" type="ORF">XDN619_LOCUS5740</name>
</gene>
<accession>A0A816NDS1</accession>
<dbReference type="EMBL" id="CAJOBG010007138">
    <property type="protein sequence ID" value="CAF4207912.1"/>
    <property type="molecule type" value="Genomic_DNA"/>
</dbReference>
<dbReference type="EMBL" id="CAJNRF010009686">
    <property type="protein sequence ID" value="CAF2112345.1"/>
    <property type="molecule type" value="Genomic_DNA"/>
</dbReference>
<evidence type="ECO:0000313" key="6">
    <source>
        <dbReference type="EMBL" id="CAF4207912.1"/>
    </source>
</evidence>
<dbReference type="EMBL" id="CAJOBH010001796">
    <property type="protein sequence ID" value="CAF3873907.1"/>
    <property type="molecule type" value="Genomic_DNA"/>
</dbReference>
<evidence type="ECO:0000313" key="2">
    <source>
        <dbReference type="EMBL" id="CAF1576027.1"/>
    </source>
</evidence>
<feature type="transmembrane region" description="Helical" evidence="1">
    <location>
        <begin position="253"/>
        <end position="275"/>
    </location>
</feature>
<evidence type="ECO:0000313" key="7">
    <source>
        <dbReference type="EMBL" id="CAF4215247.1"/>
    </source>
</evidence>
<organism evidence="3 9">
    <name type="scientific">Rotaria magnacalcarata</name>
    <dbReference type="NCBI Taxonomy" id="392030"/>
    <lineage>
        <taxon>Eukaryota</taxon>
        <taxon>Metazoa</taxon>
        <taxon>Spiralia</taxon>
        <taxon>Gnathifera</taxon>
        <taxon>Rotifera</taxon>
        <taxon>Eurotatoria</taxon>
        <taxon>Bdelloidea</taxon>
        <taxon>Philodinida</taxon>
        <taxon>Philodinidae</taxon>
        <taxon>Rotaria</taxon>
    </lineage>
</organism>
<name>A0A816NDS1_9BILA</name>
<dbReference type="AlphaFoldDB" id="A0A816NDS1"/>
<dbReference type="Proteomes" id="UP000681967">
    <property type="component" value="Unassembled WGS sequence"/>
</dbReference>
<dbReference type="EMBL" id="CAJNOV010015546">
    <property type="protein sequence ID" value="CAF1576027.1"/>
    <property type="molecule type" value="Genomic_DNA"/>
</dbReference>
<dbReference type="EMBL" id="CAJOBF010006771">
    <property type="protein sequence ID" value="CAF4215247.1"/>
    <property type="molecule type" value="Genomic_DNA"/>
</dbReference>
<dbReference type="Proteomes" id="UP000663866">
    <property type="component" value="Unassembled WGS sequence"/>
</dbReference>
<evidence type="ECO:0000313" key="4">
    <source>
        <dbReference type="EMBL" id="CAF2112345.1"/>
    </source>
</evidence>
<evidence type="ECO:0000256" key="1">
    <source>
        <dbReference type="SAM" id="Phobius"/>
    </source>
</evidence>
<dbReference type="Proteomes" id="UP000663842">
    <property type="component" value="Unassembled WGS sequence"/>
</dbReference>
<dbReference type="Proteomes" id="UP000663856">
    <property type="component" value="Unassembled WGS sequence"/>
</dbReference>
<keyword evidence="1" id="KW-0472">Membrane</keyword>
<evidence type="ECO:0000313" key="8">
    <source>
        <dbReference type="Proteomes" id="UP000663866"/>
    </source>
</evidence>
<evidence type="ECO:0000313" key="5">
    <source>
        <dbReference type="EMBL" id="CAF3873907.1"/>
    </source>
</evidence>
<dbReference type="Proteomes" id="UP000663887">
    <property type="component" value="Unassembled WGS sequence"/>
</dbReference>
<proteinExistence type="predicted"/>
<dbReference type="EMBL" id="CAJNRG010001609">
    <property type="protein sequence ID" value="CAF2034915.1"/>
    <property type="molecule type" value="Genomic_DNA"/>
</dbReference>
<dbReference type="Proteomes" id="UP000663855">
    <property type="component" value="Unassembled WGS sequence"/>
</dbReference>
<evidence type="ECO:0000313" key="3">
    <source>
        <dbReference type="EMBL" id="CAF2034915.1"/>
    </source>
</evidence>
<feature type="transmembrane region" description="Helical" evidence="1">
    <location>
        <begin position="42"/>
        <end position="63"/>
    </location>
</feature>
<keyword evidence="1" id="KW-1133">Transmembrane helix</keyword>
<comment type="caution">
    <text evidence="3">The sequence shown here is derived from an EMBL/GenBank/DDBJ whole genome shotgun (WGS) entry which is preliminary data.</text>
</comment>
<sequence length="277" mass="31763">MLLFSLSLSLQSLIEHHEILIIILSFCIIANRNLVGYKNRDILFIIITSNIIIIIIIIIISFIEQVDLILMLHTKMSASSKSTLKFDTSSIQTNPSAENFHSTKSTIFFNEKNFNRNAIDAYEDLSNEDKFLHRSTQSSMDIPKREHYFSVKEENPSTGNEPIRIESALITIDDYSYHVKHLTMHESQPIIGINVNRTIDRIKRNGAGDENFSFHLNNKQVQTLTVKGNNHYLILEQVPTRNRRTVQLSSKTLLIIISSSAFIFAVLLCLTMVFFML</sequence>
<keyword evidence="8" id="KW-1185">Reference proteome</keyword>
<reference evidence="3" key="1">
    <citation type="submission" date="2021-02" db="EMBL/GenBank/DDBJ databases">
        <authorList>
            <person name="Nowell W R."/>
        </authorList>
    </citation>
    <scope>NUCLEOTIDE SEQUENCE</scope>
</reference>
<feature type="transmembrane region" description="Helical" evidence="1">
    <location>
        <begin position="12"/>
        <end position="30"/>
    </location>
</feature>
<keyword evidence="1" id="KW-0812">Transmembrane</keyword>